<proteinExistence type="predicted"/>
<sequence>MQNYEVYCRPLGSRDLPATMMFVVEGPDHNGAWRQAAQSCFDGGVVQARDGSDLWLRPRNWTVCRVRPSVPAVEGQPDEDDGWPRPDPEFASPATREMAMSRVYAGRCYESLPIRRSRTVLAFAGNSRPVALRLV</sequence>
<feature type="region of interest" description="Disordered" evidence="1">
    <location>
        <begin position="71"/>
        <end position="94"/>
    </location>
</feature>
<gene>
    <name evidence="2" type="ORF">CKO21_04095</name>
</gene>
<reference evidence="2" key="1">
    <citation type="submission" date="2017-08" db="EMBL/GenBank/DDBJ databases">
        <authorList>
            <person name="Imhoff J.F."/>
            <person name="Rahn T."/>
            <person name="Kuenzel S."/>
            <person name="Neulinger S.C."/>
        </authorList>
    </citation>
    <scope>NUCLEOTIDE SEQUENCE</scope>
    <source>
        <strain evidence="2">DSM 9154</strain>
    </source>
</reference>
<dbReference type="Proteomes" id="UP000778970">
    <property type="component" value="Unassembled WGS sequence"/>
</dbReference>
<keyword evidence="3" id="KW-1185">Reference proteome</keyword>
<evidence type="ECO:0000313" key="3">
    <source>
        <dbReference type="Proteomes" id="UP000778970"/>
    </source>
</evidence>
<protein>
    <submittedName>
        <fullName evidence="2">Uncharacterized protein</fullName>
    </submittedName>
</protein>
<dbReference type="EMBL" id="NRRE01000017">
    <property type="protein sequence ID" value="MBK1696422.1"/>
    <property type="molecule type" value="Genomic_DNA"/>
</dbReference>
<organism evidence="2 3">
    <name type="scientific">Rhodovibrio salinarum</name>
    <dbReference type="NCBI Taxonomy" id="1087"/>
    <lineage>
        <taxon>Bacteria</taxon>
        <taxon>Pseudomonadati</taxon>
        <taxon>Pseudomonadota</taxon>
        <taxon>Alphaproteobacteria</taxon>
        <taxon>Rhodospirillales</taxon>
        <taxon>Rhodovibrionaceae</taxon>
        <taxon>Rhodovibrio</taxon>
    </lineage>
</organism>
<name>A0A934QGV4_9PROT</name>
<dbReference type="AlphaFoldDB" id="A0A934QGV4"/>
<comment type="caution">
    <text evidence="2">The sequence shown here is derived from an EMBL/GenBank/DDBJ whole genome shotgun (WGS) entry which is preliminary data.</text>
</comment>
<evidence type="ECO:0000256" key="1">
    <source>
        <dbReference type="SAM" id="MobiDB-lite"/>
    </source>
</evidence>
<accession>A0A934QGV4</accession>
<evidence type="ECO:0000313" key="2">
    <source>
        <dbReference type="EMBL" id="MBK1696422.1"/>
    </source>
</evidence>
<reference evidence="2" key="2">
    <citation type="journal article" date="2020" name="Microorganisms">
        <title>Osmotic Adaptation and Compatible Solute Biosynthesis of Phototrophic Bacteria as Revealed from Genome Analyses.</title>
        <authorList>
            <person name="Imhoff J.F."/>
            <person name="Rahn T."/>
            <person name="Kunzel S."/>
            <person name="Keller A."/>
            <person name="Neulinger S.C."/>
        </authorList>
    </citation>
    <scope>NUCLEOTIDE SEQUENCE</scope>
    <source>
        <strain evidence="2">DSM 9154</strain>
    </source>
</reference>
<dbReference type="RefSeq" id="WP_027289299.1">
    <property type="nucleotide sequence ID" value="NZ_NRRE01000017.1"/>
</dbReference>